<dbReference type="EMBL" id="CM043015">
    <property type="protein sequence ID" value="KAI4471488.1"/>
    <property type="molecule type" value="Genomic_DNA"/>
</dbReference>
<comment type="caution">
    <text evidence="1">The sequence shown here is derived from an EMBL/GenBank/DDBJ whole genome shotgun (WGS) entry which is preliminary data.</text>
</comment>
<keyword evidence="2" id="KW-1185">Reference proteome</keyword>
<protein>
    <submittedName>
        <fullName evidence="1">Trna (Guanine-9-) methyltransferase</fullName>
    </submittedName>
</protein>
<accession>A0ACB9TWZ1</accession>
<evidence type="ECO:0000313" key="1">
    <source>
        <dbReference type="EMBL" id="KAI4471488.1"/>
    </source>
</evidence>
<organism evidence="1 2">
    <name type="scientific">Holotrichia oblita</name>
    <name type="common">Chafer beetle</name>
    <dbReference type="NCBI Taxonomy" id="644536"/>
    <lineage>
        <taxon>Eukaryota</taxon>
        <taxon>Metazoa</taxon>
        <taxon>Ecdysozoa</taxon>
        <taxon>Arthropoda</taxon>
        <taxon>Hexapoda</taxon>
        <taxon>Insecta</taxon>
        <taxon>Pterygota</taxon>
        <taxon>Neoptera</taxon>
        <taxon>Endopterygota</taxon>
        <taxon>Coleoptera</taxon>
        <taxon>Polyphaga</taxon>
        <taxon>Scarabaeiformia</taxon>
        <taxon>Scarabaeidae</taxon>
        <taxon>Melolonthinae</taxon>
        <taxon>Holotrichia</taxon>
    </lineage>
</organism>
<gene>
    <name evidence="1" type="ORF">MML48_1g14200</name>
</gene>
<proteinExistence type="predicted"/>
<evidence type="ECO:0000313" key="2">
    <source>
        <dbReference type="Proteomes" id="UP001056778"/>
    </source>
</evidence>
<keyword evidence="1" id="KW-0808">Transferase</keyword>
<sequence>MSELNNLNLDIEEKKQTFDDVVEKPQEIVNPIDDTQESVSENKFESLNTNEEKPTLFNGVEISQLTKRQLKKYRRMLKWNKTKKEKRAKERLKLKSKKIFAKENNIDLGPSRKQLKMCTMDSSPCKTTVVIDLSFDDLMIDKDMGKVIKQILRIYTENRRSPTPMQLYITNFNGKSKIEMEKHNGYEHWDINFRSENYLDVFPKEKLIYLTSESDNDIMELSQDKVYIIGGLVDHNAHKGLCYKTAIEQGISHGRLPITEYFYTKRRKVFTINQVFEILLRVSEGKSFKDALELVLPKRINIQPAETLKSSG</sequence>
<keyword evidence="1" id="KW-0489">Methyltransferase</keyword>
<reference evidence="1" key="1">
    <citation type="submission" date="2022-04" db="EMBL/GenBank/DDBJ databases">
        <title>Chromosome-scale genome assembly of Holotrichia oblita Faldermann.</title>
        <authorList>
            <person name="Rongchong L."/>
        </authorList>
    </citation>
    <scope>NUCLEOTIDE SEQUENCE</scope>
    <source>
        <strain evidence="1">81SQS9</strain>
    </source>
</reference>
<dbReference type="Proteomes" id="UP001056778">
    <property type="component" value="Chromosome 1"/>
</dbReference>
<name>A0ACB9TWZ1_HOLOL</name>